<feature type="region of interest" description="Disordered" evidence="1">
    <location>
        <begin position="302"/>
        <end position="408"/>
    </location>
</feature>
<evidence type="ECO:0000256" key="2">
    <source>
        <dbReference type="SAM" id="Phobius"/>
    </source>
</evidence>
<keyword evidence="5" id="KW-1185">Reference proteome</keyword>
<dbReference type="InterPro" id="IPR043725">
    <property type="entry name" value="DUF5667"/>
</dbReference>
<evidence type="ECO:0000313" key="4">
    <source>
        <dbReference type="EMBL" id="MDP9821658.1"/>
    </source>
</evidence>
<feature type="transmembrane region" description="Helical" evidence="2">
    <location>
        <begin position="91"/>
        <end position="111"/>
    </location>
</feature>
<keyword evidence="2" id="KW-1133">Transmembrane helix</keyword>
<dbReference type="EMBL" id="JAUSQM010000001">
    <property type="protein sequence ID" value="MDP9821658.1"/>
    <property type="molecule type" value="Genomic_DNA"/>
</dbReference>
<protein>
    <recommendedName>
        <fullName evidence="3">DUF5667 domain-containing protein</fullName>
    </recommendedName>
</protein>
<dbReference type="Proteomes" id="UP001240447">
    <property type="component" value="Unassembled WGS sequence"/>
</dbReference>
<name>A0ABT9NMP4_9ACTN</name>
<evidence type="ECO:0000259" key="3">
    <source>
        <dbReference type="Pfam" id="PF18915"/>
    </source>
</evidence>
<feature type="compositionally biased region" description="Pro residues" evidence="1">
    <location>
        <begin position="328"/>
        <end position="337"/>
    </location>
</feature>
<dbReference type="Pfam" id="PF18915">
    <property type="entry name" value="DUF5667"/>
    <property type="match status" value="1"/>
</dbReference>
<evidence type="ECO:0000256" key="1">
    <source>
        <dbReference type="SAM" id="MobiDB-lite"/>
    </source>
</evidence>
<comment type="caution">
    <text evidence="4">The sequence shown here is derived from an EMBL/GenBank/DDBJ whole genome shotgun (WGS) entry which is preliminary data.</text>
</comment>
<accession>A0ABT9NMP4</accession>
<feature type="domain" description="DUF5667" evidence="3">
    <location>
        <begin position="114"/>
        <end position="195"/>
    </location>
</feature>
<reference evidence="4 5" key="1">
    <citation type="submission" date="2023-07" db="EMBL/GenBank/DDBJ databases">
        <title>Sequencing the genomes of 1000 actinobacteria strains.</title>
        <authorList>
            <person name="Klenk H.-P."/>
        </authorList>
    </citation>
    <scope>NUCLEOTIDE SEQUENCE [LARGE SCALE GENOMIC DNA]</scope>
    <source>
        <strain evidence="4 5">GD13</strain>
    </source>
</reference>
<organism evidence="4 5">
    <name type="scientific">Nocardioides massiliensis</name>
    <dbReference type="NCBI Taxonomy" id="1325935"/>
    <lineage>
        <taxon>Bacteria</taxon>
        <taxon>Bacillati</taxon>
        <taxon>Actinomycetota</taxon>
        <taxon>Actinomycetes</taxon>
        <taxon>Propionibacteriales</taxon>
        <taxon>Nocardioidaceae</taxon>
        <taxon>Nocardioides</taxon>
    </lineage>
</organism>
<keyword evidence="2" id="KW-0472">Membrane</keyword>
<dbReference type="RefSeq" id="WP_068123881.1">
    <property type="nucleotide sequence ID" value="NZ_CCXJ01000672.1"/>
</dbReference>
<sequence>MNSRFLARRSAEDFAHGLDALERDQAVDERADAHLLELVGALRSAEAPAPRAAFVNDLRERLMVEAEATLSPQSAKLSLPPRTRGVRERRFVAAASVAVLLGGSATMAAAAQDSLPGEALYPIKRGLEQARSSLTFSEDGKGHRLLERATGRLAEASRLATDRSGIALEERIRATLDDFEAQTREGTALLLASYAETGDAADVETVRAFLATSLGSLDALTDLLPAEMHGQLSDLAILLRDIDDEAVSVCGDCGPADVLELPATFLAFGEVKQALEATDRAGDTLGNNHPVRPEVEIEIPTLPTVPAPDRPGTGQQTPAPPAQSEQPDPAPAQPAPPSTEGAPPKGLISTVVDILRQGQNATAKPSGTPKGAEETPKPGAPTASPTEKPLTNLGESLGDLLGSLLGGN</sequence>
<proteinExistence type="predicted"/>
<gene>
    <name evidence="4" type="ORF">J2S59_001467</name>
</gene>
<evidence type="ECO:0000313" key="5">
    <source>
        <dbReference type="Proteomes" id="UP001240447"/>
    </source>
</evidence>
<feature type="compositionally biased region" description="Low complexity" evidence="1">
    <location>
        <begin position="393"/>
        <end position="408"/>
    </location>
</feature>
<keyword evidence="2" id="KW-0812">Transmembrane</keyword>